<dbReference type="Proteomes" id="UP001162131">
    <property type="component" value="Unassembled WGS sequence"/>
</dbReference>
<keyword evidence="8" id="KW-1185">Reference proteome</keyword>
<dbReference type="AlphaFoldDB" id="A0AAU9K475"/>
<dbReference type="SUPFAM" id="SSF54001">
    <property type="entry name" value="Cysteine proteinases"/>
    <property type="match status" value="1"/>
</dbReference>
<dbReference type="GO" id="GO:0006508">
    <property type="term" value="P:proteolysis"/>
    <property type="evidence" value="ECO:0007669"/>
    <property type="project" value="UniProtKB-KW"/>
</dbReference>
<feature type="region of interest" description="Disordered" evidence="5">
    <location>
        <begin position="104"/>
        <end position="134"/>
    </location>
</feature>
<evidence type="ECO:0000256" key="2">
    <source>
        <dbReference type="ARBA" id="ARBA00022670"/>
    </source>
</evidence>
<dbReference type="PANTHER" id="PTHR12606">
    <property type="entry name" value="SENTRIN/SUMO-SPECIFIC PROTEASE"/>
    <property type="match status" value="1"/>
</dbReference>
<keyword evidence="3" id="KW-0378">Hydrolase</keyword>
<sequence>MASFFKHQTTFSPSARGSVRSAQSGRHSKTLQSAPSYTGSAFSRIFSDKNITTNILPTFLVSEQTKKGITEEDLQRLNLMNSLYSNPQESLSRTQVIFSSRESLGKYQPDDAKPSEPAPRPSLPNENRLSLPSESRLKISTEKIEEVKKIEKITRDIFNPTLKPSEVLLSIRKRDLKREDLVKLREGVDLPECIIDCYLSILKHTNSLRIRYTPGASKVLIASSSFSSMIFLKGKEIAQPKSNIFKYDFLVFPLNVGYWTLLVVDMKRMIVKYYDPIKEHRTISIVMARLSKFIQKATPREEQRVTTNFQFISMPLQGTSMMDSGVFICNEAENLACGKQNRINKESVDNYKKDMLAALVKASSI</sequence>
<dbReference type="PANTHER" id="PTHR12606:SF141">
    <property type="entry name" value="GH15225P-RELATED"/>
    <property type="match status" value="1"/>
</dbReference>
<name>A0AAU9K475_9CILI</name>
<dbReference type="Pfam" id="PF02902">
    <property type="entry name" value="Peptidase_C48"/>
    <property type="match status" value="1"/>
</dbReference>
<dbReference type="GO" id="GO:0005634">
    <property type="term" value="C:nucleus"/>
    <property type="evidence" value="ECO:0007669"/>
    <property type="project" value="TreeGrafter"/>
</dbReference>
<dbReference type="InterPro" id="IPR003653">
    <property type="entry name" value="Peptidase_C48_C"/>
</dbReference>
<feature type="domain" description="Ubiquitin-like protease family profile" evidence="6">
    <location>
        <begin position="231"/>
        <end position="355"/>
    </location>
</feature>
<reference evidence="7" key="1">
    <citation type="submission" date="2021-09" db="EMBL/GenBank/DDBJ databases">
        <authorList>
            <consortium name="AG Swart"/>
            <person name="Singh M."/>
            <person name="Singh A."/>
            <person name="Seah K."/>
            <person name="Emmerich C."/>
        </authorList>
    </citation>
    <scope>NUCLEOTIDE SEQUENCE</scope>
    <source>
        <strain evidence="7">ATCC30299</strain>
    </source>
</reference>
<evidence type="ECO:0000313" key="8">
    <source>
        <dbReference type="Proteomes" id="UP001162131"/>
    </source>
</evidence>
<evidence type="ECO:0000256" key="3">
    <source>
        <dbReference type="ARBA" id="ARBA00022801"/>
    </source>
</evidence>
<dbReference type="InterPro" id="IPR038765">
    <property type="entry name" value="Papain-like_cys_pep_sf"/>
</dbReference>
<feature type="region of interest" description="Disordered" evidence="5">
    <location>
        <begin position="1"/>
        <end position="35"/>
    </location>
</feature>
<feature type="compositionally biased region" description="Polar residues" evidence="5">
    <location>
        <begin position="124"/>
        <end position="133"/>
    </location>
</feature>
<organism evidence="7 8">
    <name type="scientific">Blepharisma stoltei</name>
    <dbReference type="NCBI Taxonomy" id="1481888"/>
    <lineage>
        <taxon>Eukaryota</taxon>
        <taxon>Sar</taxon>
        <taxon>Alveolata</taxon>
        <taxon>Ciliophora</taxon>
        <taxon>Postciliodesmatophora</taxon>
        <taxon>Heterotrichea</taxon>
        <taxon>Heterotrichida</taxon>
        <taxon>Blepharismidae</taxon>
        <taxon>Blepharisma</taxon>
    </lineage>
</organism>
<evidence type="ECO:0000313" key="7">
    <source>
        <dbReference type="EMBL" id="CAG9334612.1"/>
    </source>
</evidence>
<keyword evidence="2" id="KW-0645">Protease</keyword>
<gene>
    <name evidence="7" type="ORF">BSTOLATCC_MIC61223</name>
</gene>
<dbReference type="GO" id="GO:0016929">
    <property type="term" value="F:deSUMOylase activity"/>
    <property type="evidence" value="ECO:0007669"/>
    <property type="project" value="TreeGrafter"/>
</dbReference>
<dbReference type="EMBL" id="CAJZBQ010000058">
    <property type="protein sequence ID" value="CAG9334612.1"/>
    <property type="molecule type" value="Genomic_DNA"/>
</dbReference>
<dbReference type="Gene3D" id="3.40.395.10">
    <property type="entry name" value="Adenoviral Proteinase, Chain A"/>
    <property type="match status" value="1"/>
</dbReference>
<keyword evidence="4" id="KW-0788">Thiol protease</keyword>
<accession>A0AAU9K475</accession>
<evidence type="ECO:0000256" key="5">
    <source>
        <dbReference type="SAM" id="MobiDB-lite"/>
    </source>
</evidence>
<comment type="similarity">
    <text evidence="1">Belongs to the peptidase C48 family.</text>
</comment>
<comment type="caution">
    <text evidence="7">The sequence shown here is derived from an EMBL/GenBank/DDBJ whole genome shotgun (WGS) entry which is preliminary data.</text>
</comment>
<evidence type="ECO:0000256" key="1">
    <source>
        <dbReference type="ARBA" id="ARBA00005234"/>
    </source>
</evidence>
<proteinExistence type="inferred from homology"/>
<evidence type="ECO:0000256" key="4">
    <source>
        <dbReference type="ARBA" id="ARBA00022807"/>
    </source>
</evidence>
<evidence type="ECO:0000259" key="6">
    <source>
        <dbReference type="Pfam" id="PF02902"/>
    </source>
</evidence>
<protein>
    <recommendedName>
        <fullName evidence="6">Ubiquitin-like protease family profile domain-containing protein</fullName>
    </recommendedName>
</protein>
<dbReference type="GO" id="GO:0016926">
    <property type="term" value="P:protein desumoylation"/>
    <property type="evidence" value="ECO:0007669"/>
    <property type="project" value="TreeGrafter"/>
</dbReference>